<dbReference type="InterPro" id="IPR053151">
    <property type="entry name" value="RNase_H-like"/>
</dbReference>
<dbReference type="Proteomes" id="UP000236291">
    <property type="component" value="Unassembled WGS sequence"/>
</dbReference>
<sequence>MDTCTKCFANVAIHKEPRMVAWTPPHDNYVKLNVDGSSLGNPGRSGYGGIIRNNVGGWLYGFSGFCGITTNLKAELLAIVHGLSLAWSKGYTEVICESDSKVAIDLIAQGVPNTHPYAHVVNRIRNYKNN</sequence>
<evidence type="ECO:0000259" key="1">
    <source>
        <dbReference type="PROSITE" id="PS50879"/>
    </source>
</evidence>
<proteinExistence type="predicted"/>
<dbReference type="InterPro" id="IPR044730">
    <property type="entry name" value="RNase_H-like_dom_plant"/>
</dbReference>
<dbReference type="Gene3D" id="3.30.420.10">
    <property type="entry name" value="Ribonuclease H-like superfamily/Ribonuclease H"/>
    <property type="match status" value="1"/>
</dbReference>
<evidence type="ECO:0000313" key="2">
    <source>
        <dbReference type="EMBL" id="PNX59996.1"/>
    </source>
</evidence>
<protein>
    <submittedName>
        <fullName evidence="2">Ribonuclease H</fullName>
    </submittedName>
</protein>
<dbReference type="CDD" id="cd06222">
    <property type="entry name" value="RNase_H_like"/>
    <property type="match status" value="1"/>
</dbReference>
<feature type="domain" description="RNase H type-1" evidence="1">
    <location>
        <begin position="26"/>
        <end position="130"/>
    </location>
</feature>
<dbReference type="EMBL" id="ASHM01134561">
    <property type="protein sequence ID" value="PNX59996.1"/>
    <property type="molecule type" value="Genomic_DNA"/>
</dbReference>
<dbReference type="SUPFAM" id="SSF53098">
    <property type="entry name" value="Ribonuclease H-like"/>
    <property type="match status" value="1"/>
</dbReference>
<evidence type="ECO:0000313" key="3">
    <source>
        <dbReference type="Proteomes" id="UP000236291"/>
    </source>
</evidence>
<gene>
    <name evidence="2" type="ORF">L195_g059964</name>
</gene>
<reference evidence="2 3" key="1">
    <citation type="journal article" date="2014" name="Am. J. Bot.">
        <title>Genome assembly and annotation for red clover (Trifolium pratense; Fabaceae).</title>
        <authorList>
            <person name="Istvanek J."/>
            <person name="Jaros M."/>
            <person name="Krenek A."/>
            <person name="Repkova J."/>
        </authorList>
    </citation>
    <scope>NUCLEOTIDE SEQUENCE [LARGE SCALE GENOMIC DNA]</scope>
    <source>
        <strain evidence="3">cv. Tatra</strain>
        <tissue evidence="2">Young leaves</tissue>
    </source>
</reference>
<dbReference type="STRING" id="57577.A0A2K3K165"/>
<dbReference type="Pfam" id="PF13456">
    <property type="entry name" value="RVT_3"/>
    <property type="match status" value="1"/>
</dbReference>
<feature type="non-terminal residue" evidence="2">
    <location>
        <position position="130"/>
    </location>
</feature>
<dbReference type="GO" id="GO:0004523">
    <property type="term" value="F:RNA-DNA hybrid ribonuclease activity"/>
    <property type="evidence" value="ECO:0007669"/>
    <property type="project" value="InterPro"/>
</dbReference>
<comment type="caution">
    <text evidence="2">The sequence shown here is derived from an EMBL/GenBank/DDBJ whole genome shotgun (WGS) entry which is preliminary data.</text>
</comment>
<dbReference type="InterPro" id="IPR002156">
    <property type="entry name" value="RNaseH_domain"/>
</dbReference>
<dbReference type="PROSITE" id="PS50879">
    <property type="entry name" value="RNASE_H_1"/>
    <property type="match status" value="1"/>
</dbReference>
<accession>A0A2K3K165</accession>
<name>A0A2K3K165_TRIPR</name>
<dbReference type="InterPro" id="IPR036397">
    <property type="entry name" value="RNaseH_sf"/>
</dbReference>
<dbReference type="InterPro" id="IPR012337">
    <property type="entry name" value="RNaseH-like_sf"/>
</dbReference>
<dbReference type="PANTHER" id="PTHR47723:SF19">
    <property type="entry name" value="POLYNUCLEOTIDYL TRANSFERASE, RIBONUCLEASE H-LIKE SUPERFAMILY PROTEIN"/>
    <property type="match status" value="1"/>
</dbReference>
<dbReference type="GO" id="GO:0003676">
    <property type="term" value="F:nucleic acid binding"/>
    <property type="evidence" value="ECO:0007669"/>
    <property type="project" value="InterPro"/>
</dbReference>
<dbReference type="PANTHER" id="PTHR47723">
    <property type="entry name" value="OS05G0353850 PROTEIN"/>
    <property type="match status" value="1"/>
</dbReference>
<dbReference type="AlphaFoldDB" id="A0A2K3K165"/>
<organism evidence="2 3">
    <name type="scientific">Trifolium pratense</name>
    <name type="common">Red clover</name>
    <dbReference type="NCBI Taxonomy" id="57577"/>
    <lineage>
        <taxon>Eukaryota</taxon>
        <taxon>Viridiplantae</taxon>
        <taxon>Streptophyta</taxon>
        <taxon>Embryophyta</taxon>
        <taxon>Tracheophyta</taxon>
        <taxon>Spermatophyta</taxon>
        <taxon>Magnoliopsida</taxon>
        <taxon>eudicotyledons</taxon>
        <taxon>Gunneridae</taxon>
        <taxon>Pentapetalae</taxon>
        <taxon>rosids</taxon>
        <taxon>fabids</taxon>
        <taxon>Fabales</taxon>
        <taxon>Fabaceae</taxon>
        <taxon>Papilionoideae</taxon>
        <taxon>50 kb inversion clade</taxon>
        <taxon>NPAAA clade</taxon>
        <taxon>Hologalegina</taxon>
        <taxon>IRL clade</taxon>
        <taxon>Trifolieae</taxon>
        <taxon>Trifolium</taxon>
    </lineage>
</organism>
<reference evidence="2 3" key="2">
    <citation type="journal article" date="2017" name="Front. Plant Sci.">
        <title>Gene Classification and Mining of Molecular Markers Useful in Red Clover (Trifolium pratense) Breeding.</title>
        <authorList>
            <person name="Istvanek J."/>
            <person name="Dluhosova J."/>
            <person name="Dluhos P."/>
            <person name="Patkova L."/>
            <person name="Nedelnik J."/>
            <person name="Repkova J."/>
        </authorList>
    </citation>
    <scope>NUCLEOTIDE SEQUENCE [LARGE SCALE GENOMIC DNA]</scope>
    <source>
        <strain evidence="3">cv. Tatra</strain>
        <tissue evidence="2">Young leaves</tissue>
    </source>
</reference>